<dbReference type="InterPro" id="IPR018392">
    <property type="entry name" value="LysM"/>
</dbReference>
<sequence>MNQDDYQKKIDEHRQSIGQDDDSNNMRRSRSLNKKPKKKSKNLLIPTVFCVFILIPVSIFIYVQFFYQADPNKAEVVKNDAIHVETQSINNGTKKDETKEEVTPTEPVTPETTEQQAEKPAEVVKEEPKKVVVEEPKKEPAAVEKTEPTEVASSRTHIVKENETLYRIAVNYYKDGNAVEKIKSANGLSSNEISVGQKLVLP</sequence>
<reference evidence="5" key="1">
    <citation type="submission" date="2016-10" db="EMBL/GenBank/DDBJ databases">
        <authorList>
            <person name="Varghese N."/>
            <person name="Submissions S."/>
        </authorList>
    </citation>
    <scope>NUCLEOTIDE SEQUENCE [LARGE SCALE GENOMIC DNA]</scope>
    <source>
        <strain evidence="5">DSM 11706</strain>
    </source>
</reference>
<dbReference type="STRING" id="126156.SAMN05421670_1021"/>
<keyword evidence="2" id="KW-1133">Transmembrane helix</keyword>
<dbReference type="OrthoDB" id="2583609at2"/>
<evidence type="ECO:0000313" key="4">
    <source>
        <dbReference type="EMBL" id="SFQ12473.1"/>
    </source>
</evidence>
<evidence type="ECO:0000256" key="1">
    <source>
        <dbReference type="SAM" id="MobiDB-lite"/>
    </source>
</evidence>
<dbReference type="SUPFAM" id="SSF54106">
    <property type="entry name" value="LysM domain"/>
    <property type="match status" value="1"/>
</dbReference>
<proteinExistence type="predicted"/>
<dbReference type="Pfam" id="PF01476">
    <property type="entry name" value="LysM"/>
    <property type="match status" value="1"/>
</dbReference>
<gene>
    <name evidence="4" type="ORF">SAMN05421670_1021</name>
</gene>
<protein>
    <submittedName>
        <fullName evidence="4">LysM domain-containing protein</fullName>
    </submittedName>
</protein>
<feature type="compositionally biased region" description="Basic and acidic residues" evidence="1">
    <location>
        <begin position="116"/>
        <end position="148"/>
    </location>
</feature>
<dbReference type="Proteomes" id="UP000198734">
    <property type="component" value="Unassembled WGS sequence"/>
</dbReference>
<feature type="transmembrane region" description="Helical" evidence="2">
    <location>
        <begin position="43"/>
        <end position="67"/>
    </location>
</feature>
<accession>A0A1I5VYI6</accession>
<keyword evidence="5" id="KW-1185">Reference proteome</keyword>
<dbReference type="Gene3D" id="3.10.350.10">
    <property type="entry name" value="LysM domain"/>
    <property type="match status" value="1"/>
</dbReference>
<dbReference type="EMBL" id="FOXU01000001">
    <property type="protein sequence ID" value="SFQ12473.1"/>
    <property type="molecule type" value="Genomic_DNA"/>
</dbReference>
<feature type="compositionally biased region" description="Basic residues" evidence="1">
    <location>
        <begin position="27"/>
        <end position="37"/>
    </location>
</feature>
<feature type="compositionally biased region" description="Low complexity" evidence="1">
    <location>
        <begin position="104"/>
        <end position="114"/>
    </location>
</feature>
<feature type="region of interest" description="Disordered" evidence="1">
    <location>
        <begin position="88"/>
        <end position="154"/>
    </location>
</feature>
<dbReference type="AlphaFoldDB" id="A0A1I5VYI6"/>
<dbReference type="RefSeq" id="WP_093534791.1">
    <property type="nucleotide sequence ID" value="NZ_FOXU01000001.1"/>
</dbReference>
<organism evidence="4 5">
    <name type="scientific">Psychrobacillus psychrotolerans</name>
    <dbReference type="NCBI Taxonomy" id="126156"/>
    <lineage>
        <taxon>Bacteria</taxon>
        <taxon>Bacillati</taxon>
        <taxon>Bacillota</taxon>
        <taxon>Bacilli</taxon>
        <taxon>Bacillales</taxon>
        <taxon>Bacillaceae</taxon>
        <taxon>Psychrobacillus</taxon>
    </lineage>
</organism>
<dbReference type="PROSITE" id="PS51782">
    <property type="entry name" value="LYSM"/>
    <property type="match status" value="1"/>
</dbReference>
<feature type="compositionally biased region" description="Basic and acidic residues" evidence="1">
    <location>
        <begin position="93"/>
        <end position="102"/>
    </location>
</feature>
<evidence type="ECO:0000313" key="5">
    <source>
        <dbReference type="Proteomes" id="UP000198734"/>
    </source>
</evidence>
<keyword evidence="2" id="KW-0812">Transmembrane</keyword>
<evidence type="ECO:0000259" key="3">
    <source>
        <dbReference type="PROSITE" id="PS51782"/>
    </source>
</evidence>
<feature type="domain" description="LysM" evidence="3">
    <location>
        <begin position="155"/>
        <end position="201"/>
    </location>
</feature>
<feature type="region of interest" description="Disordered" evidence="1">
    <location>
        <begin position="1"/>
        <end position="37"/>
    </location>
</feature>
<feature type="compositionally biased region" description="Basic and acidic residues" evidence="1">
    <location>
        <begin position="1"/>
        <end position="15"/>
    </location>
</feature>
<dbReference type="SMART" id="SM00257">
    <property type="entry name" value="LysM"/>
    <property type="match status" value="1"/>
</dbReference>
<name>A0A1I5VYI6_9BACI</name>
<keyword evidence="2" id="KW-0472">Membrane</keyword>
<evidence type="ECO:0000256" key="2">
    <source>
        <dbReference type="SAM" id="Phobius"/>
    </source>
</evidence>
<dbReference type="CDD" id="cd00118">
    <property type="entry name" value="LysM"/>
    <property type="match status" value="1"/>
</dbReference>
<dbReference type="InterPro" id="IPR036779">
    <property type="entry name" value="LysM_dom_sf"/>
</dbReference>